<dbReference type="Gene3D" id="1.10.510.10">
    <property type="entry name" value="Transferase(Phosphotransferase) domain 1"/>
    <property type="match status" value="2"/>
</dbReference>
<dbReference type="PROSITE" id="PS50011">
    <property type="entry name" value="PROTEIN_KINASE_DOM"/>
    <property type="match status" value="1"/>
</dbReference>
<evidence type="ECO:0000256" key="4">
    <source>
        <dbReference type="ARBA" id="ARBA00022840"/>
    </source>
</evidence>
<dbReference type="InterPro" id="IPR011009">
    <property type="entry name" value="Kinase-like_dom_sf"/>
</dbReference>
<evidence type="ECO:0000313" key="8">
    <source>
        <dbReference type="Proteomes" id="UP000728185"/>
    </source>
</evidence>
<feature type="non-terminal residue" evidence="7">
    <location>
        <position position="1"/>
    </location>
</feature>
<dbReference type="PROSITE" id="PS00107">
    <property type="entry name" value="PROTEIN_KINASE_ATP"/>
    <property type="match status" value="1"/>
</dbReference>
<reference evidence="7" key="1">
    <citation type="submission" date="2019-05" db="EMBL/GenBank/DDBJ databases">
        <title>Annotation for the trematode Fasciolopsis buski.</title>
        <authorList>
            <person name="Choi Y.-J."/>
        </authorList>
    </citation>
    <scope>NUCLEOTIDE SEQUENCE</scope>
    <source>
        <strain evidence="7">HT</strain>
        <tissue evidence="7">Whole worm</tissue>
    </source>
</reference>
<gene>
    <name evidence="7" type="ORF">FBUS_04292</name>
</gene>
<keyword evidence="1" id="KW-0808">Transferase</keyword>
<sequence>FIGSGAFGTVYRGLWGERDVALKVLNLPTSQVDEEASHLCRLSHNNVIQFFGVCELPEQNSPALVMEFAFGGPLNAVLRHHPVLSPSTLLTWSIQIATGMAYLHSDAKLVHRDLKSANREFLYVLAGFSFKSDVWSYGVVLWELLTLELPFRTMEQPRLMYIIAMYNYTLHIPSDVPEMFSQLLRDCWSPEPDNRPSFEDIIGRLKLAGYCNFTNMDADELSRIQAGWRESIQAHHQAEQEVCPCIYVALFLLYLRNSNAHAHVLF</sequence>
<dbReference type="GO" id="GO:0005524">
    <property type="term" value="F:ATP binding"/>
    <property type="evidence" value="ECO:0007669"/>
    <property type="project" value="UniProtKB-UniRule"/>
</dbReference>
<name>A0A8E0RM74_9TREM</name>
<dbReference type="GO" id="GO:0004674">
    <property type="term" value="F:protein serine/threonine kinase activity"/>
    <property type="evidence" value="ECO:0007669"/>
    <property type="project" value="TreeGrafter"/>
</dbReference>
<evidence type="ECO:0000256" key="3">
    <source>
        <dbReference type="ARBA" id="ARBA00022777"/>
    </source>
</evidence>
<evidence type="ECO:0000313" key="7">
    <source>
        <dbReference type="EMBL" id="KAA0187546.1"/>
    </source>
</evidence>
<keyword evidence="8" id="KW-1185">Reference proteome</keyword>
<keyword evidence="2 5" id="KW-0547">Nucleotide-binding</keyword>
<organism evidence="7 8">
    <name type="scientific">Fasciolopsis buskii</name>
    <dbReference type="NCBI Taxonomy" id="27845"/>
    <lineage>
        <taxon>Eukaryota</taxon>
        <taxon>Metazoa</taxon>
        <taxon>Spiralia</taxon>
        <taxon>Lophotrochozoa</taxon>
        <taxon>Platyhelminthes</taxon>
        <taxon>Trematoda</taxon>
        <taxon>Digenea</taxon>
        <taxon>Plagiorchiida</taxon>
        <taxon>Echinostomata</taxon>
        <taxon>Echinostomatoidea</taxon>
        <taxon>Fasciolidae</taxon>
        <taxon>Fasciolopsis</taxon>
    </lineage>
</organism>
<dbReference type="Proteomes" id="UP000728185">
    <property type="component" value="Unassembled WGS sequence"/>
</dbReference>
<dbReference type="InterPro" id="IPR001245">
    <property type="entry name" value="Ser-Thr/Tyr_kinase_cat_dom"/>
</dbReference>
<dbReference type="Pfam" id="PF07714">
    <property type="entry name" value="PK_Tyr_Ser-Thr"/>
    <property type="match status" value="2"/>
</dbReference>
<comment type="caution">
    <text evidence="7">The sequence shown here is derived from an EMBL/GenBank/DDBJ whole genome shotgun (WGS) entry which is preliminary data.</text>
</comment>
<dbReference type="PANTHER" id="PTHR44329:SF288">
    <property type="entry name" value="MITOGEN-ACTIVATED PROTEIN KINASE KINASE KINASE 20"/>
    <property type="match status" value="1"/>
</dbReference>
<keyword evidence="3 7" id="KW-0418">Kinase</keyword>
<evidence type="ECO:0000256" key="5">
    <source>
        <dbReference type="PROSITE-ProRule" id="PRU10141"/>
    </source>
</evidence>
<dbReference type="InterPro" id="IPR051681">
    <property type="entry name" value="Ser/Thr_Kinases-Pseudokinases"/>
</dbReference>
<proteinExistence type="predicted"/>
<dbReference type="OrthoDB" id="339325at2759"/>
<evidence type="ECO:0000256" key="1">
    <source>
        <dbReference type="ARBA" id="ARBA00022679"/>
    </source>
</evidence>
<dbReference type="InterPro" id="IPR000719">
    <property type="entry name" value="Prot_kinase_dom"/>
</dbReference>
<dbReference type="SMART" id="SM00220">
    <property type="entry name" value="S_TKc"/>
    <property type="match status" value="1"/>
</dbReference>
<feature type="binding site" evidence="5">
    <location>
        <position position="23"/>
    </location>
    <ligand>
        <name>ATP</name>
        <dbReference type="ChEBI" id="CHEBI:30616"/>
    </ligand>
</feature>
<dbReference type="SUPFAM" id="SSF56112">
    <property type="entry name" value="Protein kinase-like (PK-like)"/>
    <property type="match status" value="1"/>
</dbReference>
<evidence type="ECO:0000256" key="2">
    <source>
        <dbReference type="ARBA" id="ARBA00022741"/>
    </source>
</evidence>
<accession>A0A8E0RM74</accession>
<dbReference type="EMBL" id="LUCM01009038">
    <property type="protein sequence ID" value="KAA0187546.1"/>
    <property type="molecule type" value="Genomic_DNA"/>
</dbReference>
<dbReference type="AlphaFoldDB" id="A0A8E0RM74"/>
<dbReference type="InterPro" id="IPR017441">
    <property type="entry name" value="Protein_kinase_ATP_BS"/>
</dbReference>
<feature type="domain" description="Protein kinase" evidence="6">
    <location>
        <begin position="1"/>
        <end position="207"/>
    </location>
</feature>
<dbReference type="PANTHER" id="PTHR44329">
    <property type="entry name" value="SERINE/THREONINE-PROTEIN KINASE TNNI3K-RELATED"/>
    <property type="match status" value="1"/>
</dbReference>
<evidence type="ECO:0000259" key="6">
    <source>
        <dbReference type="PROSITE" id="PS50011"/>
    </source>
</evidence>
<protein>
    <submittedName>
        <fullName evidence="7">Mitogen-activated protein kinase kinase kinase 10</fullName>
    </submittedName>
</protein>
<keyword evidence="4 5" id="KW-0067">ATP-binding</keyword>